<feature type="region of interest" description="Disordered" evidence="1">
    <location>
        <begin position="37"/>
        <end position="58"/>
    </location>
</feature>
<evidence type="ECO:0000256" key="1">
    <source>
        <dbReference type="SAM" id="MobiDB-lite"/>
    </source>
</evidence>
<reference evidence="3" key="1">
    <citation type="submission" date="2024-04" db="EMBL/GenBank/DDBJ databases">
        <title>Salinicola lusitanus LLJ914,a marine bacterium isolated from the Okinawa Trough.</title>
        <authorList>
            <person name="Li J."/>
        </authorList>
    </citation>
    <scope>NUCLEOTIDE SEQUENCE [LARGE SCALE GENOMIC DNA]</scope>
</reference>
<dbReference type="EMBL" id="JBBPFD010000001">
    <property type="protein sequence ID" value="KAK7944606.1"/>
    <property type="molecule type" value="Genomic_DNA"/>
</dbReference>
<sequence>MDSNTTCIPGNSTSDCPTPPAPSNVGLAVVRQAEKGAEFRIQEKNTERKGRSGEAPKIVKEIHQKPSQAEISSSSQTPIYENVTRAAAGHGVKAKRRSAPQPEDDVYLQCDAIYSNDPACHPPAEPHHEDDTYIIPDS</sequence>
<dbReference type="AlphaFoldDB" id="A0AAW0Q0K8"/>
<proteinExistence type="predicted"/>
<organism evidence="2 3">
    <name type="scientific">Mugilogobius chulae</name>
    <name type="common">yellowstripe goby</name>
    <dbReference type="NCBI Taxonomy" id="88201"/>
    <lineage>
        <taxon>Eukaryota</taxon>
        <taxon>Metazoa</taxon>
        <taxon>Chordata</taxon>
        <taxon>Craniata</taxon>
        <taxon>Vertebrata</taxon>
        <taxon>Euteleostomi</taxon>
        <taxon>Actinopterygii</taxon>
        <taxon>Neopterygii</taxon>
        <taxon>Teleostei</taxon>
        <taxon>Neoteleostei</taxon>
        <taxon>Acanthomorphata</taxon>
        <taxon>Gobiaria</taxon>
        <taxon>Gobiiformes</taxon>
        <taxon>Gobioidei</taxon>
        <taxon>Gobiidae</taxon>
        <taxon>Gobionellinae</taxon>
        <taxon>Mugilogobius</taxon>
    </lineage>
</organism>
<accession>A0AAW0Q0K8</accession>
<evidence type="ECO:0000313" key="3">
    <source>
        <dbReference type="Proteomes" id="UP001460270"/>
    </source>
</evidence>
<feature type="compositionally biased region" description="Polar residues" evidence="1">
    <location>
        <begin position="1"/>
        <end position="16"/>
    </location>
</feature>
<evidence type="ECO:0000313" key="2">
    <source>
        <dbReference type="EMBL" id="KAK7944606.1"/>
    </source>
</evidence>
<comment type="caution">
    <text evidence="2">The sequence shown here is derived from an EMBL/GenBank/DDBJ whole genome shotgun (WGS) entry which is preliminary data.</text>
</comment>
<feature type="region of interest" description="Disordered" evidence="1">
    <location>
        <begin position="118"/>
        <end position="138"/>
    </location>
</feature>
<protein>
    <submittedName>
        <fullName evidence="2">Uncharacterized protein</fullName>
    </submittedName>
</protein>
<name>A0AAW0Q0K8_9GOBI</name>
<gene>
    <name evidence="2" type="ORF">WMY93_000334</name>
</gene>
<feature type="region of interest" description="Disordered" evidence="1">
    <location>
        <begin position="1"/>
        <end position="24"/>
    </location>
</feature>
<keyword evidence="3" id="KW-1185">Reference proteome</keyword>
<dbReference type="Proteomes" id="UP001460270">
    <property type="component" value="Unassembled WGS sequence"/>
</dbReference>